<feature type="compositionally biased region" description="Basic and acidic residues" evidence="1">
    <location>
        <begin position="42"/>
        <end position="58"/>
    </location>
</feature>
<dbReference type="GO" id="GO:0003677">
    <property type="term" value="F:DNA binding"/>
    <property type="evidence" value="ECO:0007669"/>
    <property type="project" value="TreeGrafter"/>
</dbReference>
<proteinExistence type="predicted"/>
<gene>
    <name evidence="3" type="ORF">ACHHYP_09219</name>
</gene>
<evidence type="ECO:0000313" key="3">
    <source>
        <dbReference type="EMBL" id="OQR98118.1"/>
    </source>
</evidence>
<evidence type="ECO:0000313" key="4">
    <source>
        <dbReference type="Proteomes" id="UP000243579"/>
    </source>
</evidence>
<dbReference type="PANTHER" id="PTHR23389:SF21">
    <property type="entry name" value="ATPASE FAMILY AAA DOMAIN-CONTAINING PROTEIN 5"/>
    <property type="match status" value="1"/>
</dbReference>
<dbReference type="EMBL" id="JNBR01000090">
    <property type="protein sequence ID" value="OQR98118.1"/>
    <property type="molecule type" value="Genomic_DNA"/>
</dbReference>
<reference evidence="3 4" key="1">
    <citation type="journal article" date="2014" name="Genome Biol. Evol.">
        <title>The secreted proteins of Achlya hypogyna and Thraustotheca clavata identify the ancestral oomycete secretome and reveal gene acquisitions by horizontal gene transfer.</title>
        <authorList>
            <person name="Misner I."/>
            <person name="Blouin N."/>
            <person name="Leonard G."/>
            <person name="Richards T.A."/>
            <person name="Lane C.E."/>
        </authorList>
    </citation>
    <scope>NUCLEOTIDE SEQUENCE [LARGE SCALE GENOMIC DNA]</scope>
    <source>
        <strain evidence="3 4">ATCC 48635</strain>
    </source>
</reference>
<dbReference type="InterPro" id="IPR003959">
    <property type="entry name" value="ATPase_AAA_core"/>
</dbReference>
<dbReference type="Proteomes" id="UP000243579">
    <property type="component" value="Unassembled WGS sequence"/>
</dbReference>
<dbReference type="GO" id="GO:0005634">
    <property type="term" value="C:nucleus"/>
    <property type="evidence" value="ECO:0007669"/>
    <property type="project" value="TreeGrafter"/>
</dbReference>
<evidence type="ECO:0000259" key="2">
    <source>
        <dbReference type="Pfam" id="PF00004"/>
    </source>
</evidence>
<dbReference type="STRING" id="1202772.A0A1V9ZJF3"/>
<dbReference type="AlphaFoldDB" id="A0A1V9ZJF3"/>
<feature type="region of interest" description="Disordered" evidence="1">
    <location>
        <begin position="1"/>
        <end position="141"/>
    </location>
</feature>
<comment type="caution">
    <text evidence="3">The sequence shown here is derived from an EMBL/GenBank/DDBJ whole genome shotgun (WGS) entry which is preliminary data.</text>
</comment>
<dbReference type="Gene3D" id="3.40.50.300">
    <property type="entry name" value="P-loop containing nucleotide triphosphate hydrolases"/>
    <property type="match status" value="1"/>
</dbReference>
<dbReference type="SUPFAM" id="SSF52540">
    <property type="entry name" value="P-loop containing nucleoside triphosphate hydrolases"/>
    <property type="match status" value="1"/>
</dbReference>
<evidence type="ECO:0000256" key="1">
    <source>
        <dbReference type="SAM" id="MobiDB-lite"/>
    </source>
</evidence>
<protein>
    <recommendedName>
        <fullName evidence="2">ATPase AAA-type core domain-containing protein</fullName>
    </recommendedName>
</protein>
<sequence>MRGVARWLQQEAASVPTGDDVEAIESDSDDDEFIDGKKKRKTEPTSKRRGKKEDEKGQMRMSYFVKPPGSAPPVDAPQGARTDSESLDNVEVVEVITLDDSVECASGPTPSRAAKRKPLTYTDASSSEDTARPKRRPAREAVVLDETPKKTTKKVKKSTSDDMEIWTADTTPPKKRKAAAPAFFLTAQQKEQIKLQEALVREQEALLKFQSDMEKRKALDMAFYAGKTAVNPFFQKVNPTAKAPIVIDGDIPAPTIVKWAKAAPPFPPGHLWHVNRLPPADVSALPPFPVGPRAPVTTVLDLARDKPPAWATFARQNAVVRLAEAVDDDALWVHSVATVAPPSVSSAQLGRWAHALRSRRPDAHLLSADRFAPVSFNGVVGSKESVVALYEWLRAWKLLRGGQRPARSAFYEFFTDPDSDASDDDDGELFRLLVLQGEAGAGKTCSVYACAAELGYQVLEINAGQLRSGKALLELAGEATQSTRVAATALPVAASRRPIVDMSRVLDEDFACDIRAKKAAKQPNKAKKKKKKVREDFTAHAASLSVVLLEDVDVLFDADKGFLNALSQMAKQTKCPIIATCTELPDNFPTTPPYLLRQFRRPTASEFQAYLQLMNTHEQWTLPPAAFGRLHRLCRGDLRRALHFLDFFRPGLRDQPWATVVYRPLCTAADATFQALGEVADRGDDVVDLTEGRPLVAAAFSTSGVDVLHATYLQAWTPHYCVDAPPAPLSWADNDRPSALQCDQMEAVAALADAVATTDLWLR</sequence>
<feature type="domain" description="ATPase AAA-type core" evidence="2">
    <location>
        <begin position="434"/>
        <end position="590"/>
    </location>
</feature>
<feature type="non-terminal residue" evidence="3">
    <location>
        <position position="763"/>
    </location>
</feature>
<dbReference type="OrthoDB" id="9996895at2759"/>
<organism evidence="3 4">
    <name type="scientific">Achlya hypogyna</name>
    <name type="common">Oomycete</name>
    <name type="synonym">Protoachlya hypogyna</name>
    <dbReference type="NCBI Taxonomy" id="1202772"/>
    <lineage>
        <taxon>Eukaryota</taxon>
        <taxon>Sar</taxon>
        <taxon>Stramenopiles</taxon>
        <taxon>Oomycota</taxon>
        <taxon>Saprolegniomycetes</taxon>
        <taxon>Saprolegniales</taxon>
        <taxon>Achlyaceae</taxon>
        <taxon>Achlya</taxon>
    </lineage>
</organism>
<feature type="compositionally biased region" description="Acidic residues" evidence="1">
    <location>
        <begin position="19"/>
        <end position="33"/>
    </location>
</feature>
<dbReference type="GO" id="GO:0016887">
    <property type="term" value="F:ATP hydrolysis activity"/>
    <property type="evidence" value="ECO:0007669"/>
    <property type="project" value="InterPro"/>
</dbReference>
<accession>A0A1V9ZJF3</accession>
<dbReference type="PANTHER" id="PTHR23389">
    <property type="entry name" value="CHROMOSOME TRANSMISSION FIDELITY FACTOR 18"/>
    <property type="match status" value="1"/>
</dbReference>
<name>A0A1V9ZJF3_ACHHY</name>
<dbReference type="InterPro" id="IPR027417">
    <property type="entry name" value="P-loop_NTPase"/>
</dbReference>
<dbReference type="Pfam" id="PF00004">
    <property type="entry name" value="AAA"/>
    <property type="match status" value="1"/>
</dbReference>
<dbReference type="GO" id="GO:0005524">
    <property type="term" value="F:ATP binding"/>
    <property type="evidence" value="ECO:0007669"/>
    <property type="project" value="InterPro"/>
</dbReference>
<keyword evidence="4" id="KW-1185">Reference proteome</keyword>